<dbReference type="EMBL" id="CAJOBA010045145">
    <property type="protein sequence ID" value="CAF4173250.1"/>
    <property type="molecule type" value="Genomic_DNA"/>
</dbReference>
<sequence length="105" mass="11983">SSDNEEDVEKEDLLIIHAPPKPIDSINNDWSLQRAIATKFELFVDKALTISRWNCSLDKRLDTWLNPQLHGQYLEENSETQLSLRRNSANYGLIDCHAVIVSSST</sequence>
<reference evidence="2" key="1">
    <citation type="submission" date="2021-02" db="EMBL/GenBank/DDBJ databases">
        <authorList>
            <person name="Nowell W R."/>
        </authorList>
    </citation>
    <scope>NUCLEOTIDE SEQUENCE</scope>
</reference>
<dbReference type="EMBL" id="CAJNOK010023487">
    <property type="protein sequence ID" value="CAF1363535.1"/>
    <property type="molecule type" value="Genomic_DNA"/>
</dbReference>
<feature type="non-terminal residue" evidence="2">
    <location>
        <position position="1"/>
    </location>
</feature>
<gene>
    <name evidence="1" type="ORF">OVA965_LOCUS31347</name>
    <name evidence="2" type="ORF">TMI583_LOCUS32176</name>
</gene>
<dbReference type="Proteomes" id="UP000682733">
    <property type="component" value="Unassembled WGS sequence"/>
</dbReference>
<proteinExistence type="predicted"/>
<dbReference type="Proteomes" id="UP000677228">
    <property type="component" value="Unassembled WGS sequence"/>
</dbReference>
<protein>
    <submittedName>
        <fullName evidence="2">Uncharacterized protein</fullName>
    </submittedName>
</protein>
<evidence type="ECO:0000313" key="2">
    <source>
        <dbReference type="EMBL" id="CAF4173250.1"/>
    </source>
</evidence>
<evidence type="ECO:0000313" key="1">
    <source>
        <dbReference type="EMBL" id="CAF1363535.1"/>
    </source>
</evidence>
<evidence type="ECO:0000313" key="3">
    <source>
        <dbReference type="Proteomes" id="UP000682733"/>
    </source>
</evidence>
<accession>A0A8S2RMY4</accession>
<organism evidence="2 3">
    <name type="scientific">Didymodactylos carnosus</name>
    <dbReference type="NCBI Taxonomy" id="1234261"/>
    <lineage>
        <taxon>Eukaryota</taxon>
        <taxon>Metazoa</taxon>
        <taxon>Spiralia</taxon>
        <taxon>Gnathifera</taxon>
        <taxon>Rotifera</taxon>
        <taxon>Eurotatoria</taxon>
        <taxon>Bdelloidea</taxon>
        <taxon>Philodinida</taxon>
        <taxon>Philodinidae</taxon>
        <taxon>Didymodactylos</taxon>
    </lineage>
</organism>
<comment type="caution">
    <text evidence="2">The sequence shown here is derived from an EMBL/GenBank/DDBJ whole genome shotgun (WGS) entry which is preliminary data.</text>
</comment>
<dbReference type="AlphaFoldDB" id="A0A8S2RMY4"/>
<name>A0A8S2RMY4_9BILA</name>